<accession>L1Q448</accession>
<keyword evidence="1" id="KW-0812">Transmembrane</keyword>
<evidence type="ECO:0000313" key="2">
    <source>
        <dbReference type="EMBL" id="EKY22362.1"/>
    </source>
</evidence>
<organism evidence="2 3">
    <name type="scientific">Clostridium celatum DSM 1785</name>
    <dbReference type="NCBI Taxonomy" id="545697"/>
    <lineage>
        <taxon>Bacteria</taxon>
        <taxon>Bacillati</taxon>
        <taxon>Bacillota</taxon>
        <taxon>Clostridia</taxon>
        <taxon>Eubacteriales</taxon>
        <taxon>Clostridiaceae</taxon>
        <taxon>Clostridium</taxon>
    </lineage>
</organism>
<keyword evidence="1" id="KW-0472">Membrane</keyword>
<dbReference type="STRING" id="545697.HMPREF0216_03250"/>
<evidence type="ECO:0008006" key="4">
    <source>
        <dbReference type="Google" id="ProtNLM"/>
    </source>
</evidence>
<dbReference type="OrthoDB" id="1704601at2"/>
<dbReference type="AlphaFoldDB" id="L1Q448"/>
<dbReference type="PATRIC" id="fig|545697.3.peg.3177"/>
<sequence length="434" mass="48259">MKISKKEKYLLGVLGTILVSVLYYQFIYTPQVEKLENLKAIKLEKETKYDEIIETIKILEQRKGKIKSLNQQIIDRANPLYPEIIQENLILEIDKLLTDSKLKGTISFSGITVGQVEALPSGVNSNLQTSFDSIVNEYNNNFKSESVESELVEANQEIKDSNGINEENIISESVSEGSTRGENSAIISSGDATTEQIKVSLNFNGTYTSLKDFIRLVNNNSRKIVITNISLSGKGEGEEVSGSMNLEFYAIPKLGDTDSEYYRWLLNNTYGKKYPFSSSAASGTTIEQLTTSHASYDFIMVSKPISSDLPTVMLGQANDTSNLSYVYADNSGTETVELVLTEESGRYYFKYKAGSNTYPLSYNGNGIEFKPLGDKIVLNILSTKRLNEEDLSGIALTITNNTKKEVEVIIENEDDNRPRISLASEGNNVKVTKK</sequence>
<protein>
    <recommendedName>
        <fullName evidence="4">Pilus assembly protein PilO</fullName>
    </recommendedName>
</protein>
<dbReference type="InterPro" id="IPR014717">
    <property type="entry name" value="Transl_elong_EF1B/ribsomal_bS6"/>
</dbReference>
<feature type="transmembrane region" description="Helical" evidence="1">
    <location>
        <begin position="9"/>
        <end position="28"/>
    </location>
</feature>
<name>L1Q448_9CLOT</name>
<dbReference type="RefSeq" id="WP_005216000.1">
    <property type="nucleotide sequence ID" value="NZ_KB291713.1"/>
</dbReference>
<comment type="caution">
    <text evidence="2">The sequence shown here is derived from an EMBL/GenBank/DDBJ whole genome shotgun (WGS) entry which is preliminary data.</text>
</comment>
<dbReference type="Gene3D" id="3.30.70.60">
    <property type="match status" value="1"/>
</dbReference>
<reference evidence="2 3" key="1">
    <citation type="submission" date="2012-05" db="EMBL/GenBank/DDBJ databases">
        <authorList>
            <person name="Weinstock G."/>
            <person name="Sodergren E."/>
            <person name="Lobos E.A."/>
            <person name="Fulton L."/>
            <person name="Fulton R."/>
            <person name="Courtney L."/>
            <person name="Fronick C."/>
            <person name="O'Laughlin M."/>
            <person name="Godfrey J."/>
            <person name="Wilson R.M."/>
            <person name="Miner T."/>
            <person name="Farmer C."/>
            <person name="Delehaunty K."/>
            <person name="Cordes M."/>
            <person name="Minx P."/>
            <person name="Tomlinson C."/>
            <person name="Chen J."/>
            <person name="Wollam A."/>
            <person name="Pepin K.H."/>
            <person name="Bhonagiri V."/>
            <person name="Zhang X."/>
            <person name="Suruliraj S."/>
            <person name="Warren W."/>
            <person name="Mitreva M."/>
            <person name="Mardis E.R."/>
            <person name="Wilson R.K."/>
        </authorList>
    </citation>
    <scope>NUCLEOTIDE SEQUENCE [LARGE SCALE GENOMIC DNA]</scope>
    <source>
        <strain evidence="2 3">DSM 1785</strain>
    </source>
</reference>
<evidence type="ECO:0000313" key="3">
    <source>
        <dbReference type="Proteomes" id="UP000010420"/>
    </source>
</evidence>
<dbReference type="HOGENOM" id="CLU_056142_0_0_9"/>
<dbReference type="Proteomes" id="UP000010420">
    <property type="component" value="Unassembled WGS sequence"/>
</dbReference>
<proteinExistence type="predicted"/>
<gene>
    <name evidence="2" type="ORF">HMPREF0216_03250</name>
</gene>
<dbReference type="EMBL" id="AMEZ01000129">
    <property type="protein sequence ID" value="EKY22362.1"/>
    <property type="molecule type" value="Genomic_DNA"/>
</dbReference>
<keyword evidence="1" id="KW-1133">Transmembrane helix</keyword>
<keyword evidence="3" id="KW-1185">Reference proteome</keyword>
<evidence type="ECO:0000256" key="1">
    <source>
        <dbReference type="SAM" id="Phobius"/>
    </source>
</evidence>
<dbReference type="eggNOG" id="ENOG5030JZ3">
    <property type="taxonomic scope" value="Bacteria"/>
</dbReference>